<gene>
    <name evidence="1" type="ORF">F2Q70_00038791</name>
</gene>
<protein>
    <submittedName>
        <fullName evidence="1">Uncharacterized protein</fullName>
    </submittedName>
</protein>
<reference evidence="1" key="1">
    <citation type="submission" date="2019-12" db="EMBL/GenBank/DDBJ databases">
        <title>Genome sequencing and annotation of Brassica cretica.</title>
        <authorList>
            <person name="Studholme D.J."/>
            <person name="Sarris P.F."/>
        </authorList>
    </citation>
    <scope>NUCLEOTIDE SEQUENCE</scope>
    <source>
        <strain evidence="1">PFS-102/07</strain>
        <tissue evidence="1">Leaf</tissue>
    </source>
</reference>
<dbReference type="EMBL" id="QGKY02000190">
    <property type="protein sequence ID" value="KAF2590980.1"/>
    <property type="molecule type" value="Genomic_DNA"/>
</dbReference>
<sequence>MACAPLEIYSTAAHHIGLRSLRNRFVMLSLSTVLDSSRACRLKMEKNRAGGVRSVQSSSVDVPDDDAADGECFPEDILGDYLNSGESTSMCPISPSPLSFAIGGRSPGFFRVGAGVISSELFPHGFPCTFSDRSEGVAKSSLLPRIRVVPCRKTTMVIAVRFLTCLARTLMTLSRSADFFSKVENIFWTSSNAAVLRSSADMFD</sequence>
<accession>A0A8S9K7N2</accession>
<dbReference type="AlphaFoldDB" id="A0A8S9K7N2"/>
<comment type="caution">
    <text evidence="1">The sequence shown here is derived from an EMBL/GenBank/DDBJ whole genome shotgun (WGS) entry which is preliminary data.</text>
</comment>
<name>A0A8S9K7N2_BRACR</name>
<evidence type="ECO:0000313" key="1">
    <source>
        <dbReference type="EMBL" id="KAF2590980.1"/>
    </source>
</evidence>
<proteinExistence type="predicted"/>
<organism evidence="1">
    <name type="scientific">Brassica cretica</name>
    <name type="common">Mustard</name>
    <dbReference type="NCBI Taxonomy" id="69181"/>
    <lineage>
        <taxon>Eukaryota</taxon>
        <taxon>Viridiplantae</taxon>
        <taxon>Streptophyta</taxon>
        <taxon>Embryophyta</taxon>
        <taxon>Tracheophyta</taxon>
        <taxon>Spermatophyta</taxon>
        <taxon>Magnoliopsida</taxon>
        <taxon>eudicotyledons</taxon>
        <taxon>Gunneridae</taxon>
        <taxon>Pentapetalae</taxon>
        <taxon>rosids</taxon>
        <taxon>malvids</taxon>
        <taxon>Brassicales</taxon>
        <taxon>Brassicaceae</taxon>
        <taxon>Brassiceae</taxon>
        <taxon>Brassica</taxon>
    </lineage>
</organism>